<comment type="similarity">
    <text evidence="1">Belongs to the universal ribosomal protein uL5 family.</text>
</comment>
<dbReference type="Pfam" id="PF00673">
    <property type="entry name" value="Ribosomal_L5_C"/>
    <property type="match status" value="1"/>
</dbReference>
<dbReference type="GO" id="GO:0003735">
    <property type="term" value="F:structural constituent of ribosome"/>
    <property type="evidence" value="ECO:0007669"/>
    <property type="project" value="InterPro"/>
</dbReference>
<keyword evidence="3" id="KW-0687">Ribonucleoprotein</keyword>
<dbReference type="InterPro" id="IPR002132">
    <property type="entry name" value="Ribosomal_uL5"/>
</dbReference>
<dbReference type="InterPro" id="IPR031310">
    <property type="entry name" value="Ribosomal_uL5_N"/>
</dbReference>
<dbReference type="PANTHER" id="PTHR11994">
    <property type="entry name" value="60S RIBOSOMAL PROTEIN L11-RELATED"/>
    <property type="match status" value="1"/>
</dbReference>
<accession>A0AAE0X676</accession>
<evidence type="ECO:0000256" key="4">
    <source>
        <dbReference type="SAM" id="MobiDB-lite"/>
    </source>
</evidence>
<dbReference type="Gene3D" id="3.30.1440.10">
    <property type="match status" value="1"/>
</dbReference>
<comment type="caution">
    <text evidence="7">The sequence shown here is derived from an EMBL/GenBank/DDBJ whole genome shotgun (WGS) entry which is preliminary data.</text>
</comment>
<evidence type="ECO:0000259" key="5">
    <source>
        <dbReference type="Pfam" id="PF00281"/>
    </source>
</evidence>
<keyword evidence="2 7" id="KW-0689">Ribosomal protein</keyword>
<feature type="compositionally biased region" description="Low complexity" evidence="4">
    <location>
        <begin position="28"/>
        <end position="55"/>
    </location>
</feature>
<evidence type="ECO:0000313" key="8">
    <source>
        <dbReference type="Proteomes" id="UP001270362"/>
    </source>
</evidence>
<dbReference type="AlphaFoldDB" id="A0AAE0X676"/>
<dbReference type="InterPro" id="IPR031309">
    <property type="entry name" value="Ribosomal_uL5_C"/>
</dbReference>
<dbReference type="GO" id="GO:0005840">
    <property type="term" value="C:ribosome"/>
    <property type="evidence" value="ECO:0007669"/>
    <property type="project" value="UniProtKB-KW"/>
</dbReference>
<dbReference type="Pfam" id="PF00281">
    <property type="entry name" value="Ribosomal_L5"/>
    <property type="match status" value="1"/>
</dbReference>
<evidence type="ECO:0000313" key="7">
    <source>
        <dbReference type="EMBL" id="KAK3685942.1"/>
    </source>
</evidence>
<dbReference type="SUPFAM" id="SSF55282">
    <property type="entry name" value="RL5-like"/>
    <property type="match status" value="1"/>
</dbReference>
<dbReference type="GO" id="GO:1990904">
    <property type="term" value="C:ribonucleoprotein complex"/>
    <property type="evidence" value="ECO:0007669"/>
    <property type="project" value="UniProtKB-KW"/>
</dbReference>
<evidence type="ECO:0000256" key="1">
    <source>
        <dbReference type="ARBA" id="ARBA00008553"/>
    </source>
</evidence>
<dbReference type="EMBL" id="JAULSO010000003">
    <property type="protein sequence ID" value="KAK3685942.1"/>
    <property type="molecule type" value="Genomic_DNA"/>
</dbReference>
<protein>
    <submittedName>
        <fullName evidence="7">Ribosomal protein L5 domain-containing protein</fullName>
    </submittedName>
</protein>
<dbReference type="GO" id="GO:0006412">
    <property type="term" value="P:translation"/>
    <property type="evidence" value="ECO:0007669"/>
    <property type="project" value="InterPro"/>
</dbReference>
<reference evidence="7" key="1">
    <citation type="journal article" date="2023" name="Mol. Phylogenet. Evol.">
        <title>Genome-scale phylogeny and comparative genomics of the fungal order Sordariales.</title>
        <authorList>
            <person name="Hensen N."/>
            <person name="Bonometti L."/>
            <person name="Westerberg I."/>
            <person name="Brannstrom I.O."/>
            <person name="Guillou S."/>
            <person name="Cros-Aarteil S."/>
            <person name="Calhoun S."/>
            <person name="Haridas S."/>
            <person name="Kuo A."/>
            <person name="Mondo S."/>
            <person name="Pangilinan J."/>
            <person name="Riley R."/>
            <person name="LaButti K."/>
            <person name="Andreopoulos B."/>
            <person name="Lipzen A."/>
            <person name="Chen C."/>
            <person name="Yan M."/>
            <person name="Daum C."/>
            <person name="Ng V."/>
            <person name="Clum A."/>
            <person name="Steindorff A."/>
            <person name="Ohm R.A."/>
            <person name="Martin F."/>
            <person name="Silar P."/>
            <person name="Natvig D.O."/>
            <person name="Lalanne C."/>
            <person name="Gautier V."/>
            <person name="Ament-Velasquez S.L."/>
            <person name="Kruys A."/>
            <person name="Hutchinson M.I."/>
            <person name="Powell A.J."/>
            <person name="Barry K."/>
            <person name="Miller A.N."/>
            <person name="Grigoriev I.V."/>
            <person name="Debuchy R."/>
            <person name="Gladieux P."/>
            <person name="Hiltunen Thoren M."/>
            <person name="Johannesson H."/>
        </authorList>
    </citation>
    <scope>NUCLEOTIDE SEQUENCE</scope>
    <source>
        <strain evidence="7">CBS 314.62</strain>
    </source>
</reference>
<organism evidence="7 8">
    <name type="scientific">Podospora appendiculata</name>
    <dbReference type="NCBI Taxonomy" id="314037"/>
    <lineage>
        <taxon>Eukaryota</taxon>
        <taxon>Fungi</taxon>
        <taxon>Dikarya</taxon>
        <taxon>Ascomycota</taxon>
        <taxon>Pezizomycotina</taxon>
        <taxon>Sordariomycetes</taxon>
        <taxon>Sordariomycetidae</taxon>
        <taxon>Sordariales</taxon>
        <taxon>Podosporaceae</taxon>
        <taxon>Podospora</taxon>
    </lineage>
</organism>
<feature type="region of interest" description="Disordered" evidence="4">
    <location>
        <begin position="28"/>
        <end position="56"/>
    </location>
</feature>
<gene>
    <name evidence="7" type="ORF">B0T22DRAFT_430007</name>
</gene>
<name>A0AAE0X676_9PEZI</name>
<reference evidence="7" key="2">
    <citation type="submission" date="2023-06" db="EMBL/GenBank/DDBJ databases">
        <authorList>
            <consortium name="Lawrence Berkeley National Laboratory"/>
            <person name="Haridas S."/>
            <person name="Hensen N."/>
            <person name="Bonometti L."/>
            <person name="Westerberg I."/>
            <person name="Brannstrom I.O."/>
            <person name="Guillou S."/>
            <person name="Cros-Aarteil S."/>
            <person name="Calhoun S."/>
            <person name="Kuo A."/>
            <person name="Mondo S."/>
            <person name="Pangilinan J."/>
            <person name="Riley R."/>
            <person name="Labutti K."/>
            <person name="Andreopoulos B."/>
            <person name="Lipzen A."/>
            <person name="Chen C."/>
            <person name="Yanf M."/>
            <person name="Daum C."/>
            <person name="Ng V."/>
            <person name="Clum A."/>
            <person name="Steindorff A."/>
            <person name="Ohm R."/>
            <person name="Martin F."/>
            <person name="Silar P."/>
            <person name="Natvig D."/>
            <person name="Lalanne C."/>
            <person name="Gautier V."/>
            <person name="Ament-Velasquez S.L."/>
            <person name="Kruys A."/>
            <person name="Hutchinson M.I."/>
            <person name="Powell A.J."/>
            <person name="Barry K."/>
            <person name="Miller A.N."/>
            <person name="Grigoriev I.V."/>
            <person name="Debuchy R."/>
            <person name="Gladieux P."/>
            <person name="Thoren M.H."/>
            <person name="Johannesson H."/>
        </authorList>
    </citation>
    <scope>NUCLEOTIDE SEQUENCE</scope>
    <source>
        <strain evidence="7">CBS 314.62</strain>
    </source>
</reference>
<keyword evidence="8" id="KW-1185">Reference proteome</keyword>
<evidence type="ECO:0000259" key="6">
    <source>
        <dbReference type="Pfam" id="PF00673"/>
    </source>
</evidence>
<proteinExistence type="inferred from homology"/>
<evidence type="ECO:0000256" key="3">
    <source>
        <dbReference type="ARBA" id="ARBA00023274"/>
    </source>
</evidence>
<dbReference type="InterPro" id="IPR022803">
    <property type="entry name" value="Ribosomal_uL5_dom_sf"/>
</dbReference>
<feature type="domain" description="Large ribosomal subunit protein uL5 N-terminal" evidence="5">
    <location>
        <begin position="208"/>
        <end position="261"/>
    </location>
</feature>
<evidence type="ECO:0000256" key="2">
    <source>
        <dbReference type="ARBA" id="ARBA00022980"/>
    </source>
</evidence>
<sequence length="370" mass="40746">MASLRGVSRSARSLPISQLSRQLYPTATATSTTTTATCVRSASTSASNDSSSSSSHDAFAVLRELESDSKLGAPQASPEVKASFRPWKRAADRKFGLPSSRYQYHPPKYNRGPLHPIQSPAASDPIARDYVPGPFNLPRLRQTYQSTVASDLMTIAYNHVPPGTPKKEPVDRLRGWDGSSPYHKNRAKRGPRGSPQLTVVEKDITFRNIPEIKEITIASYTPDALKDPDHLLVARTMLLAITGTTPEITKTHADVAQWGIRSGERAGVKTTIYGNAAYEFLDRCIHLVFPRIKEWKGISASTGDSSGNLAFGLDPQDMTLFPEIEVNYDMYPSKMLTGCRVFVKTTATSDRQARLLLQSMGVPFYGQIRN</sequence>
<dbReference type="Proteomes" id="UP001270362">
    <property type="component" value="Unassembled WGS sequence"/>
</dbReference>
<feature type="domain" description="Large ribosomal subunit protein uL5 C-terminal" evidence="6">
    <location>
        <begin position="266"/>
        <end position="364"/>
    </location>
</feature>